<dbReference type="Proteomes" id="UP000271889">
    <property type="component" value="Unassembled WGS sequence"/>
</dbReference>
<name>A0A3P7NRY6_CYLGO</name>
<gene>
    <name evidence="1" type="ORF">CGOC_LOCUS12307</name>
</gene>
<proteinExistence type="predicted"/>
<keyword evidence="2" id="KW-1185">Reference proteome</keyword>
<evidence type="ECO:0000313" key="2">
    <source>
        <dbReference type="Proteomes" id="UP000271889"/>
    </source>
</evidence>
<reference evidence="1 2" key="1">
    <citation type="submission" date="2018-11" db="EMBL/GenBank/DDBJ databases">
        <authorList>
            <consortium name="Pathogen Informatics"/>
        </authorList>
    </citation>
    <scope>NUCLEOTIDE SEQUENCE [LARGE SCALE GENOMIC DNA]</scope>
</reference>
<dbReference type="AlphaFoldDB" id="A0A3P7NRY6"/>
<evidence type="ECO:0000313" key="1">
    <source>
        <dbReference type="EMBL" id="VDN33131.1"/>
    </source>
</evidence>
<dbReference type="EMBL" id="UYRV01122205">
    <property type="protein sequence ID" value="VDN33131.1"/>
    <property type="molecule type" value="Genomic_DNA"/>
</dbReference>
<accession>A0A3P7NRY6</accession>
<organism evidence="1 2">
    <name type="scientific">Cylicostephanus goldi</name>
    <name type="common">Nematode worm</name>
    <dbReference type="NCBI Taxonomy" id="71465"/>
    <lineage>
        <taxon>Eukaryota</taxon>
        <taxon>Metazoa</taxon>
        <taxon>Ecdysozoa</taxon>
        <taxon>Nematoda</taxon>
        <taxon>Chromadorea</taxon>
        <taxon>Rhabditida</taxon>
        <taxon>Rhabditina</taxon>
        <taxon>Rhabditomorpha</taxon>
        <taxon>Strongyloidea</taxon>
        <taxon>Strongylidae</taxon>
        <taxon>Cylicostephanus</taxon>
    </lineage>
</organism>
<sequence>MVWDGVGWCGMVVLLLHGLVLQGMVWNGVELCGMVWDGGAAAAVVVLQGMMWDGGVGIDFPFSLILFDPSTNDKQ</sequence>
<protein>
    <submittedName>
        <fullName evidence="1">Uncharacterized protein</fullName>
    </submittedName>
</protein>